<dbReference type="KEGG" id="cmb:CSW64_17585"/>
<gene>
    <name evidence="4" type="ORF">CSW64_17585</name>
</gene>
<evidence type="ECO:0000259" key="3">
    <source>
        <dbReference type="Pfam" id="PF07859"/>
    </source>
</evidence>
<dbReference type="InterPro" id="IPR029058">
    <property type="entry name" value="AB_hydrolase_fold"/>
</dbReference>
<dbReference type="Pfam" id="PF07859">
    <property type="entry name" value="Abhydrolase_3"/>
    <property type="match status" value="1"/>
</dbReference>
<organism evidence="4 5">
    <name type="scientific">Caulobacter mirabilis</name>
    <dbReference type="NCBI Taxonomy" id="69666"/>
    <lineage>
        <taxon>Bacteria</taxon>
        <taxon>Pseudomonadati</taxon>
        <taxon>Pseudomonadota</taxon>
        <taxon>Alphaproteobacteria</taxon>
        <taxon>Caulobacterales</taxon>
        <taxon>Caulobacteraceae</taxon>
        <taxon>Caulobacter</taxon>
    </lineage>
</organism>
<dbReference type="AlphaFoldDB" id="A0A2D2B1C7"/>
<dbReference type="PROSITE" id="PS01173">
    <property type="entry name" value="LIPASE_GDXG_HIS"/>
    <property type="match status" value="1"/>
</dbReference>
<reference evidence="4 5" key="1">
    <citation type="submission" date="2017-10" db="EMBL/GenBank/DDBJ databases">
        <title>Genome sequence of Caulobacter mirabilis FWC38.</title>
        <authorList>
            <person name="Fiebig A."/>
            <person name="Crosson S."/>
        </authorList>
    </citation>
    <scope>NUCLEOTIDE SEQUENCE [LARGE SCALE GENOMIC DNA]</scope>
    <source>
        <strain evidence="4 5">FWC 38</strain>
    </source>
</reference>
<name>A0A2D2B1C7_9CAUL</name>
<dbReference type="GO" id="GO:0016787">
    <property type="term" value="F:hydrolase activity"/>
    <property type="evidence" value="ECO:0007669"/>
    <property type="project" value="UniProtKB-KW"/>
</dbReference>
<comment type="similarity">
    <text evidence="1">Belongs to the 'GDXG' lipolytic enzyme family.</text>
</comment>
<keyword evidence="5" id="KW-1185">Reference proteome</keyword>
<evidence type="ECO:0000256" key="1">
    <source>
        <dbReference type="ARBA" id="ARBA00010515"/>
    </source>
</evidence>
<dbReference type="Proteomes" id="UP000228945">
    <property type="component" value="Chromosome"/>
</dbReference>
<evidence type="ECO:0000313" key="5">
    <source>
        <dbReference type="Proteomes" id="UP000228945"/>
    </source>
</evidence>
<keyword evidence="2 4" id="KW-0378">Hydrolase</keyword>
<protein>
    <submittedName>
        <fullName evidence="4">Acetyl hydrolase</fullName>
    </submittedName>
</protein>
<proteinExistence type="inferred from homology"/>
<dbReference type="InterPro" id="IPR050300">
    <property type="entry name" value="GDXG_lipolytic_enzyme"/>
</dbReference>
<sequence length="309" mass="32369">MMMDPHFRALLDAANAIEMPPLSTLPPAVLREGYRAQRVGVDAGAPTDLDVRELEVTGGGGPLKARLYTPKGAPAVGPGLVYFHGGGFVIGDLDTHDGFLRRLAAASSVKVLSVDYRLAPEHPFPAAHDDGLAATKWAFDHAAEIGFDPTRISVGGCSAGGNLSACVALELKDDAARKLAFQLLLYPATAMAQDTQSRRDLAEGHLLTAEVMAWFGDHFAAAGHPQQRRAEPVHADVSSVAPALVVTAGFDPLKDEGKAYAAAINAAGGQAEHLEYGGFVHDFYTLAPFCPGVPAAIDETAAKLRAALA</sequence>
<dbReference type="OrthoDB" id="9806180at2"/>
<dbReference type="Gene3D" id="3.40.50.1820">
    <property type="entry name" value="alpha/beta hydrolase"/>
    <property type="match status" value="1"/>
</dbReference>
<dbReference type="PANTHER" id="PTHR48081:SF8">
    <property type="entry name" value="ALPHA_BETA HYDROLASE FOLD-3 DOMAIN-CONTAINING PROTEIN-RELATED"/>
    <property type="match status" value="1"/>
</dbReference>
<dbReference type="InterPro" id="IPR002168">
    <property type="entry name" value="Lipase_GDXG_HIS_AS"/>
</dbReference>
<accession>A0A2D2B1C7</accession>
<dbReference type="PANTHER" id="PTHR48081">
    <property type="entry name" value="AB HYDROLASE SUPERFAMILY PROTEIN C4A8.06C"/>
    <property type="match status" value="1"/>
</dbReference>
<evidence type="ECO:0000256" key="2">
    <source>
        <dbReference type="ARBA" id="ARBA00022801"/>
    </source>
</evidence>
<feature type="domain" description="Alpha/beta hydrolase fold-3" evidence="3">
    <location>
        <begin position="80"/>
        <end position="284"/>
    </location>
</feature>
<dbReference type="SUPFAM" id="SSF53474">
    <property type="entry name" value="alpha/beta-Hydrolases"/>
    <property type="match status" value="1"/>
</dbReference>
<evidence type="ECO:0000313" key="4">
    <source>
        <dbReference type="EMBL" id="ATQ44071.1"/>
    </source>
</evidence>
<dbReference type="RefSeq" id="WP_099623319.1">
    <property type="nucleotide sequence ID" value="NZ_CP024201.1"/>
</dbReference>
<dbReference type="EMBL" id="CP024201">
    <property type="protein sequence ID" value="ATQ44071.1"/>
    <property type="molecule type" value="Genomic_DNA"/>
</dbReference>
<dbReference type="InterPro" id="IPR013094">
    <property type="entry name" value="AB_hydrolase_3"/>
</dbReference>